<evidence type="ECO:0000313" key="4">
    <source>
        <dbReference type="Proteomes" id="UP000250140"/>
    </source>
</evidence>
<dbReference type="InterPro" id="IPR004919">
    <property type="entry name" value="GmrSD_N"/>
</dbReference>
<evidence type="ECO:0000256" key="1">
    <source>
        <dbReference type="SAM" id="MobiDB-lite"/>
    </source>
</evidence>
<proteinExistence type="predicted"/>
<dbReference type="Pfam" id="PF03235">
    <property type="entry name" value="GmrSD_N"/>
    <property type="match status" value="1"/>
</dbReference>
<evidence type="ECO:0000313" key="3">
    <source>
        <dbReference type="EMBL" id="OCL04239.1"/>
    </source>
</evidence>
<dbReference type="OrthoDB" id="5419821at2759"/>
<name>A0A8E2ESW3_9PEZI</name>
<evidence type="ECO:0000259" key="2">
    <source>
        <dbReference type="Pfam" id="PF03235"/>
    </source>
</evidence>
<dbReference type="EMBL" id="KV750564">
    <property type="protein sequence ID" value="OCL04239.1"/>
    <property type="molecule type" value="Genomic_DNA"/>
</dbReference>
<dbReference type="PANTHER" id="PTHR39639:SF1">
    <property type="entry name" value="DUF262 DOMAIN-CONTAINING PROTEIN"/>
    <property type="match status" value="1"/>
</dbReference>
<protein>
    <recommendedName>
        <fullName evidence="2">GmrSD restriction endonucleases N-terminal domain-containing protein</fullName>
    </recommendedName>
</protein>
<gene>
    <name evidence="3" type="ORF">AOQ84DRAFT_356507</name>
</gene>
<reference evidence="3 4" key="1">
    <citation type="journal article" date="2016" name="Nat. Commun.">
        <title>Ectomycorrhizal ecology is imprinted in the genome of the dominant symbiotic fungus Cenococcum geophilum.</title>
        <authorList>
            <consortium name="DOE Joint Genome Institute"/>
            <person name="Peter M."/>
            <person name="Kohler A."/>
            <person name="Ohm R.A."/>
            <person name="Kuo A."/>
            <person name="Krutzmann J."/>
            <person name="Morin E."/>
            <person name="Arend M."/>
            <person name="Barry K.W."/>
            <person name="Binder M."/>
            <person name="Choi C."/>
            <person name="Clum A."/>
            <person name="Copeland A."/>
            <person name="Grisel N."/>
            <person name="Haridas S."/>
            <person name="Kipfer T."/>
            <person name="LaButti K."/>
            <person name="Lindquist E."/>
            <person name="Lipzen A."/>
            <person name="Maire R."/>
            <person name="Meier B."/>
            <person name="Mihaltcheva S."/>
            <person name="Molinier V."/>
            <person name="Murat C."/>
            <person name="Poggeler S."/>
            <person name="Quandt C.A."/>
            <person name="Sperisen C."/>
            <person name="Tritt A."/>
            <person name="Tisserant E."/>
            <person name="Crous P.W."/>
            <person name="Henrissat B."/>
            <person name="Nehls U."/>
            <person name="Egli S."/>
            <person name="Spatafora J.W."/>
            <person name="Grigoriev I.V."/>
            <person name="Martin F.M."/>
        </authorList>
    </citation>
    <scope>NUCLEOTIDE SEQUENCE [LARGE SCALE GENOMIC DNA]</scope>
    <source>
        <strain evidence="3 4">CBS 207.34</strain>
    </source>
</reference>
<accession>A0A8E2ESW3</accession>
<dbReference type="Proteomes" id="UP000250140">
    <property type="component" value="Unassembled WGS sequence"/>
</dbReference>
<organism evidence="3 4">
    <name type="scientific">Glonium stellatum</name>
    <dbReference type="NCBI Taxonomy" id="574774"/>
    <lineage>
        <taxon>Eukaryota</taxon>
        <taxon>Fungi</taxon>
        <taxon>Dikarya</taxon>
        <taxon>Ascomycota</taxon>
        <taxon>Pezizomycotina</taxon>
        <taxon>Dothideomycetes</taxon>
        <taxon>Pleosporomycetidae</taxon>
        <taxon>Gloniales</taxon>
        <taxon>Gloniaceae</taxon>
        <taxon>Glonium</taxon>
    </lineage>
</organism>
<dbReference type="AlphaFoldDB" id="A0A8E2ESW3"/>
<dbReference type="PANTHER" id="PTHR39639">
    <property type="entry name" value="CHROMOSOME 16, WHOLE GENOME SHOTGUN SEQUENCE"/>
    <property type="match status" value="1"/>
</dbReference>
<feature type="region of interest" description="Disordered" evidence="1">
    <location>
        <begin position="418"/>
        <end position="440"/>
    </location>
</feature>
<feature type="compositionally biased region" description="Polar residues" evidence="1">
    <location>
        <begin position="428"/>
        <end position="440"/>
    </location>
</feature>
<sequence length="512" mass="57397">MAPQPQPAKLESAEEIFVDEDAGSDEDVCEAFEPATNLPNSRVIKRSLEDLMNLVDGPYLDLNPEYQRDVVWQTERMTGLINSLMENFYIPPVIFNAHQIENGTRWKRVCVDGKQRISSVQAFMHGKIPCHDRYGNKWYYCGKTGKTGNPIKGRRVLSESIKREFRQKEFVCYEFKNLSPKQEEDLFGKVQMGVSLTPAEKMRATSGPWQDFIRLFEDDFSPVVRLAKTDRGAGFRLLLCCFSQILEVQHPSNANGKPTLRTGSKYLQDIFLKNIKALDDATKSHLASVFTTFKELVEEDLQTFKNNGYRTVKTFAPVELIAVAVLISMYGDSRNNALLLGDIRAMRLTLRQTRHDLQMNQGTWDAIWEFLDSLESYRGALDTGGVEPYKNAAMSEAAVTATITTRSKLSTPRLGASLSPSICVRSSPPHSTLPYNNDQGYKNPVVPLPLSKTTISPAMNSAHKSDPDRALALPHPGNRPENLSTRPPKRPAEIELGRAGGALRALAMKRRA</sequence>
<feature type="region of interest" description="Disordered" evidence="1">
    <location>
        <begin position="452"/>
        <end position="498"/>
    </location>
</feature>
<feature type="domain" description="GmrSD restriction endonucleases N-terminal" evidence="2">
    <location>
        <begin position="61"/>
        <end position="184"/>
    </location>
</feature>
<keyword evidence="4" id="KW-1185">Reference proteome</keyword>